<evidence type="ECO:0000256" key="1">
    <source>
        <dbReference type="ARBA" id="ARBA00001947"/>
    </source>
</evidence>
<keyword evidence="9 12" id="KW-1133">Transmembrane helix</keyword>
<evidence type="ECO:0000256" key="7">
    <source>
        <dbReference type="ARBA" id="ARBA00022801"/>
    </source>
</evidence>
<evidence type="ECO:0000259" key="13">
    <source>
        <dbReference type="Pfam" id="PF02163"/>
    </source>
</evidence>
<gene>
    <name evidence="14" type="ORF">SDC9_98346</name>
</gene>
<dbReference type="GO" id="GO:0006508">
    <property type="term" value="P:proteolysis"/>
    <property type="evidence" value="ECO:0007669"/>
    <property type="project" value="UniProtKB-KW"/>
</dbReference>
<dbReference type="PANTHER" id="PTHR39188:SF3">
    <property type="entry name" value="STAGE IV SPORULATION PROTEIN FB"/>
    <property type="match status" value="1"/>
</dbReference>
<evidence type="ECO:0000256" key="5">
    <source>
        <dbReference type="ARBA" id="ARBA00022692"/>
    </source>
</evidence>
<evidence type="ECO:0000256" key="12">
    <source>
        <dbReference type="SAM" id="Phobius"/>
    </source>
</evidence>
<evidence type="ECO:0000256" key="3">
    <source>
        <dbReference type="ARBA" id="ARBA00007931"/>
    </source>
</evidence>
<sequence length="265" mass="29004">MHVESHFFVPAGRGVQRKEVVTMRQVVTVGGKIIRRMAVAVMGLVALVNFGPAGAIAISMLVSLAVYAVAFGFKFALGFVLLLLFHELGHVMASRAVGMKTQGPIFVPFVGAALALKDVPANARMEANIAIGGPALGTLSALVCLTCYLWTDNMLLLVLSYTACLLNLFNLIPCDPLDGGKIAGAISPHMWWVGTIVIGLLFIYTHNLFILLIFFVSLLRLWRGDYSNKVYYHLTLGQRLTMFWWYVGLLLVLGVATLYIAETIR</sequence>
<dbReference type="InterPro" id="IPR008915">
    <property type="entry name" value="Peptidase_M50"/>
</dbReference>
<feature type="domain" description="Peptidase M50" evidence="13">
    <location>
        <begin position="75"/>
        <end position="148"/>
    </location>
</feature>
<dbReference type="GO" id="GO:0046872">
    <property type="term" value="F:metal ion binding"/>
    <property type="evidence" value="ECO:0007669"/>
    <property type="project" value="UniProtKB-KW"/>
</dbReference>
<keyword evidence="10" id="KW-0482">Metalloprotease</keyword>
<proteinExistence type="inferred from homology"/>
<evidence type="ECO:0000256" key="11">
    <source>
        <dbReference type="ARBA" id="ARBA00023136"/>
    </source>
</evidence>
<evidence type="ECO:0000256" key="10">
    <source>
        <dbReference type="ARBA" id="ARBA00023049"/>
    </source>
</evidence>
<comment type="subcellular location">
    <subcellularLocation>
        <location evidence="2">Membrane</location>
        <topology evidence="2">Multi-pass membrane protein</topology>
    </subcellularLocation>
</comment>
<keyword evidence="8" id="KW-0862">Zinc</keyword>
<evidence type="ECO:0000256" key="8">
    <source>
        <dbReference type="ARBA" id="ARBA00022833"/>
    </source>
</evidence>
<feature type="transmembrane region" description="Helical" evidence="12">
    <location>
        <begin position="128"/>
        <end position="148"/>
    </location>
</feature>
<comment type="cofactor">
    <cofactor evidence="1">
        <name>Zn(2+)</name>
        <dbReference type="ChEBI" id="CHEBI:29105"/>
    </cofactor>
</comment>
<feature type="transmembrane region" description="Helical" evidence="12">
    <location>
        <begin position="38"/>
        <end position="58"/>
    </location>
</feature>
<dbReference type="GO" id="GO:0016020">
    <property type="term" value="C:membrane"/>
    <property type="evidence" value="ECO:0007669"/>
    <property type="project" value="UniProtKB-SubCell"/>
</dbReference>
<dbReference type="PANTHER" id="PTHR39188">
    <property type="entry name" value="MEMBRANE-ASSOCIATED ZINC METALLOPROTEASE M50B"/>
    <property type="match status" value="1"/>
</dbReference>
<evidence type="ECO:0000256" key="2">
    <source>
        <dbReference type="ARBA" id="ARBA00004141"/>
    </source>
</evidence>
<evidence type="ECO:0000256" key="6">
    <source>
        <dbReference type="ARBA" id="ARBA00022723"/>
    </source>
</evidence>
<organism evidence="14">
    <name type="scientific">bioreactor metagenome</name>
    <dbReference type="NCBI Taxonomy" id="1076179"/>
    <lineage>
        <taxon>unclassified sequences</taxon>
        <taxon>metagenomes</taxon>
        <taxon>ecological metagenomes</taxon>
    </lineage>
</organism>
<feature type="transmembrane region" description="Helical" evidence="12">
    <location>
        <begin position="243"/>
        <end position="261"/>
    </location>
</feature>
<comment type="similarity">
    <text evidence="3">Belongs to the peptidase M50B family.</text>
</comment>
<accession>A0A645AEZ3</accession>
<feature type="transmembrane region" description="Helical" evidence="12">
    <location>
        <begin position="192"/>
        <end position="222"/>
    </location>
</feature>
<dbReference type="AlphaFoldDB" id="A0A645AEZ3"/>
<dbReference type="GO" id="GO:0008237">
    <property type="term" value="F:metallopeptidase activity"/>
    <property type="evidence" value="ECO:0007669"/>
    <property type="project" value="UniProtKB-KW"/>
</dbReference>
<comment type="caution">
    <text evidence="14">The sequence shown here is derived from an EMBL/GenBank/DDBJ whole genome shotgun (WGS) entry which is preliminary data.</text>
</comment>
<dbReference type="Pfam" id="PF02163">
    <property type="entry name" value="Peptidase_M50"/>
    <property type="match status" value="1"/>
</dbReference>
<keyword evidence="11 12" id="KW-0472">Membrane</keyword>
<feature type="transmembrane region" description="Helical" evidence="12">
    <location>
        <begin position="64"/>
        <end position="85"/>
    </location>
</feature>
<evidence type="ECO:0000256" key="9">
    <source>
        <dbReference type="ARBA" id="ARBA00022989"/>
    </source>
</evidence>
<keyword evidence="7" id="KW-0378">Hydrolase</keyword>
<dbReference type="EMBL" id="VSSQ01013487">
    <property type="protein sequence ID" value="MPM51597.1"/>
    <property type="molecule type" value="Genomic_DNA"/>
</dbReference>
<evidence type="ECO:0000256" key="4">
    <source>
        <dbReference type="ARBA" id="ARBA00022670"/>
    </source>
</evidence>
<protein>
    <recommendedName>
        <fullName evidence="13">Peptidase M50 domain-containing protein</fullName>
    </recommendedName>
</protein>
<reference evidence="14" key="1">
    <citation type="submission" date="2019-08" db="EMBL/GenBank/DDBJ databases">
        <authorList>
            <person name="Kucharzyk K."/>
            <person name="Murdoch R.W."/>
            <person name="Higgins S."/>
            <person name="Loffler F."/>
        </authorList>
    </citation>
    <scope>NUCLEOTIDE SEQUENCE</scope>
</reference>
<keyword evidence="5 12" id="KW-0812">Transmembrane</keyword>
<name>A0A645AEZ3_9ZZZZ</name>
<keyword evidence="6" id="KW-0479">Metal-binding</keyword>
<keyword evidence="4" id="KW-0645">Protease</keyword>
<evidence type="ECO:0000313" key="14">
    <source>
        <dbReference type="EMBL" id="MPM51597.1"/>
    </source>
</evidence>